<feature type="compositionally biased region" description="Basic residues" evidence="2">
    <location>
        <begin position="1233"/>
        <end position="1249"/>
    </location>
</feature>
<keyword evidence="1" id="KW-0175">Coiled coil</keyword>
<feature type="compositionally biased region" description="Polar residues" evidence="2">
    <location>
        <begin position="1375"/>
        <end position="1386"/>
    </location>
</feature>
<feature type="region of interest" description="Disordered" evidence="2">
    <location>
        <begin position="1298"/>
        <end position="1348"/>
    </location>
</feature>
<evidence type="ECO:0000256" key="2">
    <source>
        <dbReference type="SAM" id="MobiDB-lite"/>
    </source>
</evidence>
<feature type="compositionally biased region" description="Basic and acidic residues" evidence="2">
    <location>
        <begin position="1116"/>
        <end position="1143"/>
    </location>
</feature>
<feature type="coiled-coil region" evidence="1">
    <location>
        <begin position="219"/>
        <end position="267"/>
    </location>
</feature>
<dbReference type="OrthoDB" id="10254663at2759"/>
<dbReference type="Proteomes" id="UP000220605">
    <property type="component" value="Chromosome 10"/>
</dbReference>
<dbReference type="VEuPathDB" id="PlasmoDB:PVP01_1004100"/>
<protein>
    <submittedName>
        <fullName evidence="3">Uncharacterized protein</fullName>
    </submittedName>
</protein>
<feature type="compositionally biased region" description="Polar residues" evidence="2">
    <location>
        <begin position="1317"/>
        <end position="1332"/>
    </location>
</feature>
<feature type="region of interest" description="Disordered" evidence="2">
    <location>
        <begin position="157"/>
        <end position="177"/>
    </location>
</feature>
<dbReference type="VEuPathDB" id="PlasmoDB:PVW1_100028100"/>
<feature type="coiled-coil region" evidence="1">
    <location>
        <begin position="367"/>
        <end position="394"/>
    </location>
</feature>
<name>A0A564ZXL0_PLAVI</name>
<feature type="compositionally biased region" description="Basic and acidic residues" evidence="2">
    <location>
        <begin position="157"/>
        <end position="174"/>
    </location>
</feature>
<feature type="compositionally biased region" description="Basic and acidic residues" evidence="2">
    <location>
        <begin position="1415"/>
        <end position="1424"/>
    </location>
</feature>
<dbReference type="Gene3D" id="1.10.287.1490">
    <property type="match status" value="1"/>
</dbReference>
<feature type="compositionally biased region" description="Basic and acidic residues" evidence="2">
    <location>
        <begin position="988"/>
        <end position="1015"/>
    </location>
</feature>
<feature type="region of interest" description="Disordered" evidence="2">
    <location>
        <begin position="1365"/>
        <end position="1567"/>
    </location>
</feature>
<feature type="compositionally biased region" description="Low complexity" evidence="2">
    <location>
        <begin position="1214"/>
        <end position="1232"/>
    </location>
</feature>
<feature type="region of interest" description="Disordered" evidence="2">
    <location>
        <begin position="431"/>
        <end position="452"/>
    </location>
</feature>
<feature type="region of interest" description="Disordered" evidence="2">
    <location>
        <begin position="338"/>
        <end position="363"/>
    </location>
</feature>
<feature type="region of interest" description="Disordered" evidence="2">
    <location>
        <begin position="1645"/>
        <end position="1683"/>
    </location>
</feature>
<feature type="compositionally biased region" description="Basic and acidic residues" evidence="2">
    <location>
        <begin position="1547"/>
        <end position="1567"/>
    </location>
</feature>
<gene>
    <name evidence="3" type="ORF">PVP01_1004100</name>
</gene>
<feature type="coiled-coil region" evidence="1">
    <location>
        <begin position="527"/>
        <end position="754"/>
    </location>
</feature>
<feature type="region of interest" description="Disordered" evidence="2">
    <location>
        <begin position="1105"/>
        <end position="1281"/>
    </location>
</feature>
<feature type="compositionally biased region" description="Low complexity" evidence="2">
    <location>
        <begin position="1193"/>
        <end position="1202"/>
    </location>
</feature>
<feature type="compositionally biased region" description="Basic and acidic residues" evidence="2">
    <location>
        <begin position="1715"/>
        <end position="1729"/>
    </location>
</feature>
<feature type="region of interest" description="Disordered" evidence="2">
    <location>
        <begin position="1715"/>
        <end position="1738"/>
    </location>
</feature>
<feature type="region of interest" description="Disordered" evidence="2">
    <location>
        <begin position="1595"/>
        <end position="1616"/>
    </location>
</feature>
<feature type="compositionally biased region" description="Basic and acidic residues" evidence="2">
    <location>
        <begin position="47"/>
        <end position="67"/>
    </location>
</feature>
<accession>A0A564ZXL0</accession>
<feature type="compositionally biased region" description="Gly residues" evidence="2">
    <location>
        <begin position="1645"/>
        <end position="1659"/>
    </location>
</feature>
<dbReference type="VEuPathDB" id="PlasmoDB:PVX_079772"/>
<evidence type="ECO:0000313" key="3">
    <source>
        <dbReference type="EMBL" id="VUZ96338.1"/>
    </source>
</evidence>
<dbReference type="VEuPathDB" id="PlasmoDB:PVPAM_100010400"/>
<feature type="compositionally biased region" description="Polar residues" evidence="2">
    <location>
        <begin position="28"/>
        <end position="46"/>
    </location>
</feature>
<feature type="compositionally biased region" description="Basic and acidic residues" evidence="2">
    <location>
        <begin position="1471"/>
        <end position="1486"/>
    </location>
</feature>
<feature type="region of interest" description="Disordered" evidence="2">
    <location>
        <begin position="486"/>
        <end position="526"/>
    </location>
</feature>
<dbReference type="EMBL" id="LT635621">
    <property type="protein sequence ID" value="VUZ96338.1"/>
    <property type="molecule type" value="Genomic_DNA"/>
</dbReference>
<feature type="compositionally biased region" description="Basic and acidic residues" evidence="2">
    <location>
        <begin position="1337"/>
        <end position="1348"/>
    </location>
</feature>
<feature type="region of interest" description="Disordered" evidence="2">
    <location>
        <begin position="28"/>
        <end position="68"/>
    </location>
</feature>
<feature type="coiled-coil region" evidence="1">
    <location>
        <begin position="786"/>
        <end position="939"/>
    </location>
</feature>
<evidence type="ECO:0000313" key="4">
    <source>
        <dbReference type="Proteomes" id="UP000220605"/>
    </source>
</evidence>
<proteinExistence type="predicted"/>
<feature type="compositionally biased region" description="Basic and acidic residues" evidence="2">
    <location>
        <begin position="486"/>
        <end position="516"/>
    </location>
</feature>
<reference evidence="4" key="1">
    <citation type="submission" date="2016-07" db="EMBL/GenBank/DDBJ databases">
        <authorList>
            <consortium name="Pathogen Informatics"/>
        </authorList>
    </citation>
    <scope>NUCLEOTIDE SEQUENCE [LARGE SCALE GENOMIC DNA]</scope>
</reference>
<evidence type="ECO:0000256" key="1">
    <source>
        <dbReference type="SAM" id="Coils"/>
    </source>
</evidence>
<organism evidence="3 4">
    <name type="scientific">Plasmodium vivax</name>
    <name type="common">malaria parasite P. vivax</name>
    <dbReference type="NCBI Taxonomy" id="5855"/>
    <lineage>
        <taxon>Eukaryota</taxon>
        <taxon>Sar</taxon>
        <taxon>Alveolata</taxon>
        <taxon>Apicomplexa</taxon>
        <taxon>Aconoidasida</taxon>
        <taxon>Haemosporida</taxon>
        <taxon>Plasmodiidae</taxon>
        <taxon>Plasmodium</taxon>
        <taxon>Plasmodium (Plasmodium)</taxon>
    </lineage>
</organism>
<feature type="compositionally biased region" description="Basic and acidic residues" evidence="2">
    <location>
        <begin position="1255"/>
        <end position="1269"/>
    </location>
</feature>
<sequence length="1830" mass="208032">METRKGRTSSDLKGGIKKSEAKKCFTKQGISSVGASQKVSKNSSGGESRKGRNFPEKENKDCSKSEKVGNAAVDNAAVKKASVEKASLDNAPNDAGNNLSYKKLRKKLNNLNYKGSLCLSCTPLVQIIFDDLIQAIQNFQKLSDKYEDSQRRYKELVNEKRKNNSQLEAKEGGDGKIGSSLFLSGEYGEGDDTPDQVGAVVPGESNQTAQNEYNVAASSKQYERKISELSKQVEEECKLKETYMKENKKLKLTLEMLQNEKKNKFDESTEDVTSDDFSSFNRTKSFDDFEIDKIKKKEKKLCQMGSSLINEHTISLGKELSYYKNLCKEFKVEIDRMRKDSGGEGENNTDGEPQTGKESPIRDELLVEQKNTEIRHLKKRLNEYEMEIRKLNELRMINDIKEQKESTGDISECESAQSELLNRENTLCNVDPDGDTLSGDVQTKNGGSVRKDSNLSKMVKSRNREIYHLKNRVKLLETELQMKNEEEKLRQVGDNRGGELQKDGASKVRQDNRSDNPSEEDEAVTTRRDLEHELHKLHSALESLKAELKEEKKKSDKYEKKYHEEKSEIAILKEELRNLEKQIKVKESEFNLNKNTINSLKLESAEFNNIMSFSNETKKHLTEYIHNLLNKLSEANDKIDELKDGNILQKQKIEVYKNEIKKLKEDLIDSSNQIDEFASLLDKKDEVIQSFKEKLENVNKQYGDLTIQYNEVLKENKNLQISNSSHNANSTLIIQQLQQEIHMLNVTNSHLKKIEDDYKIILQEKTIIEDAAIKIQSELKKSVDKIKNLETYIQTLSVEIANLKTQRDDSLDALTKVAIDKTQYENEIIQSKSIIHDLRKQLSEYENNVKYVQNNICEINKMHLQKEEQEIILKNEIKSLRENLNEKTIKLELLQEKENKFEQNTMAYNEFHMEAQKKYNSYEKMIQRLKKEIDELTINNNDNIIIIEKLKSELDTHQRNNVCDFSKTFLRSAEEMVRVGGGGTPSGKDAHIDREGLQNRRSESDPAREERKEGKSGTPKEGFYQLNCTNDEYSKEENEMYDYDDDFTIFINSNKNSFGKKYKNGTEDRQDIRIREEEEDGIIDSLNDMPDDQRLNELSLTNKMKGDASNLGDSNENDHYDEKLDSVGRNDKSGNDQGMKESESSSNSRSFNMDFLSFSRKDKRKKGATRGGPSRGNDQSTATLKGLTLSALNSASNNNEGGSKSGGWRKGGKSSHIGSRAGSSSRSGSRSGSRSRRSSRSSRSRRSSRSSRATVPREKLRDDLDEHYGSENSSSYLGNHDVSLFNSSKIKDIFNLKSTNKGAKNGLSKDQSKFVRGTSQLSRTNKNNTYEINGSKCKTDKAGKMTRKESYEDILFDFKRNWSLREGEPRGEVTSGASARRASQNGQKGGHKSDQKNNPPNGYHGNDSDSPPYDKTYHQKEKTNKANRRQNGKDDYRSKYPAYNTDEEEDNYVDAEGRGQDGNYRKNKLQKSSDTKNLKNSEDYPLRKKASRKTTTLQRYGSKNKLKDHPNGRKKKSGLADYNSQMSTSRNKESNRASQNAPGTRGRTNEGDNGKDYYNDDEGDKKSYNFISQTSYEANSNTSSILLDSVSSDFAQSSSVDQYNHSGKKKPSEPLNYLNFKKESDYNNILYSSNDSHVLRGANRLGGGTISYGKNGGGEKYGRVDKMDMIGTSDSSPNGNKKELLAREEGGNNSYSNMSSSFGEKTNNKIEKAHMKEADGESNPKKEQMNSKPPNNQELYNKYMGVLQSLKSEEMDASVNTTNNVTIDLTNDFSKTQENSTSILSSSKTLQKDSVFSNISKFKFNEELHEYNCDPLTIIKPIEDSHRETY</sequence>
<feature type="region of interest" description="Disordered" evidence="2">
    <location>
        <begin position="978"/>
        <end position="1025"/>
    </location>
</feature>